<evidence type="ECO:0008006" key="2">
    <source>
        <dbReference type="Google" id="ProtNLM"/>
    </source>
</evidence>
<dbReference type="AlphaFoldDB" id="A0A0F9HKF2"/>
<evidence type="ECO:0000313" key="1">
    <source>
        <dbReference type="EMBL" id="KKM15592.1"/>
    </source>
</evidence>
<dbReference type="SUPFAM" id="SSF53335">
    <property type="entry name" value="S-adenosyl-L-methionine-dependent methyltransferases"/>
    <property type="match status" value="1"/>
</dbReference>
<comment type="caution">
    <text evidence="1">The sequence shown here is derived from an EMBL/GenBank/DDBJ whole genome shotgun (WGS) entry which is preliminary data.</text>
</comment>
<sequence length="168" mass="18699">MEVKHADDLGALLASRGLLGAAADVGVAEGRTTINALQWGFRTVYAVDCWHDQEDVYRLCMDSLKPYGDRVVVLRGWSHDMAQRIPDESLDYLYIDAGHDYQSVKQDLRDYYPKVRSNVGAIVAGHDYSNPDYGVKEAVDEFVGQLGVELHVLPGGCDVDATFWFEKG</sequence>
<proteinExistence type="predicted"/>
<accession>A0A0F9HKF2</accession>
<name>A0A0F9HKF2_9ZZZZ</name>
<dbReference type="InterPro" id="IPR029063">
    <property type="entry name" value="SAM-dependent_MTases_sf"/>
</dbReference>
<reference evidence="1" key="1">
    <citation type="journal article" date="2015" name="Nature">
        <title>Complex archaea that bridge the gap between prokaryotes and eukaryotes.</title>
        <authorList>
            <person name="Spang A."/>
            <person name="Saw J.H."/>
            <person name="Jorgensen S.L."/>
            <person name="Zaremba-Niedzwiedzka K."/>
            <person name="Martijn J."/>
            <person name="Lind A.E."/>
            <person name="van Eijk R."/>
            <person name="Schleper C."/>
            <person name="Guy L."/>
            <person name="Ettema T.J."/>
        </authorList>
    </citation>
    <scope>NUCLEOTIDE SEQUENCE</scope>
</reference>
<dbReference type="PANTHER" id="PTHR37909">
    <property type="entry name" value="S-ADENOSYL-L-METHIONINE-DEPENDENT METHYLTRANSFERASES SUPERFAMILY PROTEIN"/>
    <property type="match status" value="1"/>
</dbReference>
<dbReference type="Pfam" id="PF13578">
    <property type="entry name" value="Methyltransf_24"/>
    <property type="match status" value="1"/>
</dbReference>
<organism evidence="1">
    <name type="scientific">marine sediment metagenome</name>
    <dbReference type="NCBI Taxonomy" id="412755"/>
    <lineage>
        <taxon>unclassified sequences</taxon>
        <taxon>metagenomes</taxon>
        <taxon>ecological metagenomes</taxon>
    </lineage>
</organism>
<dbReference type="Gene3D" id="3.40.50.150">
    <property type="entry name" value="Vaccinia Virus protein VP39"/>
    <property type="match status" value="1"/>
</dbReference>
<protein>
    <recommendedName>
        <fullName evidence="2">Methyltransferase domain-containing protein</fullName>
    </recommendedName>
</protein>
<dbReference type="EMBL" id="LAZR01014870">
    <property type="protein sequence ID" value="KKM15592.1"/>
    <property type="molecule type" value="Genomic_DNA"/>
</dbReference>
<gene>
    <name evidence="1" type="ORF">LCGC14_1694530</name>
</gene>
<dbReference type="PANTHER" id="PTHR37909:SF1">
    <property type="entry name" value="S-ADENOSYL-L-METHIONINE-DEPENDENT METHYLTRANSFERASES SUPERFAMILY PROTEIN"/>
    <property type="match status" value="1"/>
</dbReference>